<accession>A0A8J9T7P1</accession>
<sequence length="252" mass="28084">MDLSMRFNNAGVRMLDAGQQVIAMDLFRGALESKLAYERTHRPERPDYIASTKRCVTPDCVTTAEEHLVNEDKYVHHEPVAFSLATPMVTEDNFLPGKGNVPKTPPALFESEPENPTLIRQSGDYLLVAKPFALPLSDCSRTSTQKRSAIIVFNLGLVNQLEDASSSKAAAFYEISASLLANELYFPHSNLLRIAILNNFAVWSHGYGDEQSKRASYELLINALAESSSSLDQTVRKAVQVNMERFREGNTR</sequence>
<reference evidence="1" key="1">
    <citation type="submission" date="2022-02" db="EMBL/GenBank/DDBJ databases">
        <authorList>
            <person name="Giguere J D."/>
        </authorList>
    </citation>
    <scope>NUCLEOTIDE SEQUENCE</scope>
    <source>
        <strain evidence="1">CCAP 1055/1</strain>
    </source>
</reference>
<organism evidence="1">
    <name type="scientific">Phaeodactylum tricornutum</name>
    <name type="common">Diatom</name>
    <dbReference type="NCBI Taxonomy" id="2850"/>
    <lineage>
        <taxon>Eukaryota</taxon>
        <taxon>Sar</taxon>
        <taxon>Stramenopiles</taxon>
        <taxon>Ochrophyta</taxon>
        <taxon>Bacillariophyta</taxon>
        <taxon>Bacillariophyceae</taxon>
        <taxon>Bacillariophycidae</taxon>
        <taxon>Naviculales</taxon>
        <taxon>Phaeodactylaceae</taxon>
        <taxon>Phaeodactylum</taxon>
    </lineage>
</organism>
<proteinExistence type="predicted"/>
<dbReference type="AlphaFoldDB" id="A0A8J9T7P1"/>
<gene>
    <name evidence="1" type="ORF">PTTT1_LOCUS53730</name>
</gene>
<dbReference type="EMBL" id="OU594950">
    <property type="protein sequence ID" value="CAG9294142.1"/>
    <property type="molecule type" value="Genomic_DNA"/>
</dbReference>
<protein>
    <submittedName>
        <fullName evidence="1">Uncharacterized protein</fullName>
    </submittedName>
</protein>
<dbReference type="Proteomes" id="UP000836788">
    <property type="component" value="Chromosome 9"/>
</dbReference>
<name>A0A8J9T7P1_PHATR</name>
<evidence type="ECO:0000313" key="1">
    <source>
        <dbReference type="EMBL" id="CAG9294142.1"/>
    </source>
</evidence>